<gene>
    <name evidence="1" type="ORF">ACFSQW_03890</name>
</gene>
<protein>
    <submittedName>
        <fullName evidence="1">PKD-like family lipoprotein</fullName>
    </submittedName>
</protein>
<comment type="caution">
    <text evidence="1">The sequence shown here is derived from an EMBL/GenBank/DDBJ whole genome shotgun (WGS) entry which is preliminary data.</text>
</comment>
<organism evidence="1 2">
    <name type="scientific">Sphingobacterium tabacisoli</name>
    <dbReference type="NCBI Taxonomy" id="2044855"/>
    <lineage>
        <taxon>Bacteria</taxon>
        <taxon>Pseudomonadati</taxon>
        <taxon>Bacteroidota</taxon>
        <taxon>Sphingobacteriia</taxon>
        <taxon>Sphingobacteriales</taxon>
        <taxon>Sphingobacteriaceae</taxon>
        <taxon>Sphingobacterium</taxon>
    </lineage>
</organism>
<reference evidence="2" key="1">
    <citation type="journal article" date="2019" name="Int. J. Syst. Evol. Microbiol.">
        <title>The Global Catalogue of Microorganisms (GCM) 10K type strain sequencing project: providing services to taxonomists for standard genome sequencing and annotation.</title>
        <authorList>
            <consortium name="The Broad Institute Genomics Platform"/>
            <consortium name="The Broad Institute Genome Sequencing Center for Infectious Disease"/>
            <person name="Wu L."/>
            <person name="Ma J."/>
        </authorList>
    </citation>
    <scope>NUCLEOTIDE SEQUENCE [LARGE SCALE GENOMIC DNA]</scope>
    <source>
        <strain evidence="2">KCTC 52298</strain>
    </source>
</reference>
<evidence type="ECO:0000313" key="2">
    <source>
        <dbReference type="Proteomes" id="UP001597440"/>
    </source>
</evidence>
<dbReference type="EMBL" id="JBHULD010000004">
    <property type="protein sequence ID" value="MFD2553517.1"/>
    <property type="molecule type" value="Genomic_DNA"/>
</dbReference>
<name>A0ABW5KX22_9SPHI</name>
<dbReference type="Pfam" id="PF16407">
    <property type="entry name" value="PKD_2"/>
    <property type="match status" value="1"/>
</dbReference>
<proteinExistence type="predicted"/>
<dbReference type="PROSITE" id="PS51257">
    <property type="entry name" value="PROKAR_LIPOPROTEIN"/>
    <property type="match status" value="1"/>
</dbReference>
<dbReference type="RefSeq" id="WP_210355132.1">
    <property type="nucleotide sequence ID" value="NZ_JAEQMU010000004.1"/>
</dbReference>
<dbReference type="Proteomes" id="UP001597440">
    <property type="component" value="Unassembled WGS sequence"/>
</dbReference>
<sequence>MIAIHNKFWGIFMGALLLSSCYKDLGTGPEDYQEINEIKIDGIERQYALDMDDSLKISPKLEGTLYSDTSRFNYLWEIDSKKVGQSAELATVIKLLPGNKVSRFIVEDKETKVKSYFRFEVNVSSSTAGDLIMVLSKSNGKAEISYLRLDKPSNWVVNYYESRFGKPLGTNPQRLNFLMLEATLPVEETNNAPFANRNGRVLVLVDNQLALIDKGTLEPNVVPYLEADAFTRTAYYPKPDTEGYKPEFMASAIYTWRKNPYGSGIQQMENFQLISGGALYYGSLSSYNWTPSFAYNGKSAYGRSNYFSPFGYYHTMTPTVDKGTMFNHSYDLGDFIVFDRTVGRFSYSNSGISRQIPTTDVKAFPGYDLIYGSPTSQSGTSYAVLKSSSSSLRFLLLGKAGTKYSLTGEVSGGVATEESKFYNMKTSPYVVFTAGNKLYKYNVLDIGSGTVPGTGHEVLSLSSLGYDNEAKITSMSVSRSEGTLLLGVSRYGADNEGSGTELKGDVLRFDLDRTTLRLNLKEKYEGISGIPVDVKVKYQTNFRDGRSDGGVTLIDNI</sequence>
<accession>A0ABW5KX22</accession>
<evidence type="ECO:0000313" key="1">
    <source>
        <dbReference type="EMBL" id="MFD2553517.1"/>
    </source>
</evidence>
<dbReference type="InterPro" id="IPR032183">
    <property type="entry name" value="PKD-like"/>
</dbReference>
<keyword evidence="2" id="KW-1185">Reference proteome</keyword>